<gene>
    <name evidence="2" type="ORF">LACBIDRAFT_325132</name>
</gene>
<dbReference type="GeneID" id="6074713"/>
<dbReference type="InParanoid" id="B0D5A1"/>
<accession>B0D5A1</accession>
<proteinExistence type="predicted"/>
<evidence type="ECO:0000313" key="2">
    <source>
        <dbReference type="EMBL" id="EDR10484.1"/>
    </source>
</evidence>
<dbReference type="Proteomes" id="UP000001194">
    <property type="component" value="Unassembled WGS sequence"/>
</dbReference>
<feature type="compositionally biased region" description="Basic and acidic residues" evidence="1">
    <location>
        <begin position="342"/>
        <end position="352"/>
    </location>
</feature>
<reference evidence="2 3" key="1">
    <citation type="journal article" date="2008" name="Nature">
        <title>The genome of Laccaria bicolor provides insights into mycorrhizal symbiosis.</title>
        <authorList>
            <person name="Martin F."/>
            <person name="Aerts A."/>
            <person name="Ahren D."/>
            <person name="Brun A."/>
            <person name="Danchin E.G.J."/>
            <person name="Duchaussoy F."/>
            <person name="Gibon J."/>
            <person name="Kohler A."/>
            <person name="Lindquist E."/>
            <person name="Pereda V."/>
            <person name="Salamov A."/>
            <person name="Shapiro H.J."/>
            <person name="Wuyts J."/>
            <person name="Blaudez D."/>
            <person name="Buee M."/>
            <person name="Brokstein P."/>
            <person name="Canbaeck B."/>
            <person name="Cohen D."/>
            <person name="Courty P.E."/>
            <person name="Coutinho P.M."/>
            <person name="Delaruelle C."/>
            <person name="Detter J.C."/>
            <person name="Deveau A."/>
            <person name="DiFazio S."/>
            <person name="Duplessis S."/>
            <person name="Fraissinet-Tachet L."/>
            <person name="Lucic E."/>
            <person name="Frey-Klett P."/>
            <person name="Fourrey C."/>
            <person name="Feussner I."/>
            <person name="Gay G."/>
            <person name="Grimwood J."/>
            <person name="Hoegger P.J."/>
            <person name="Jain P."/>
            <person name="Kilaru S."/>
            <person name="Labbe J."/>
            <person name="Lin Y.C."/>
            <person name="Legue V."/>
            <person name="Le Tacon F."/>
            <person name="Marmeisse R."/>
            <person name="Melayah D."/>
            <person name="Montanini B."/>
            <person name="Muratet M."/>
            <person name="Nehls U."/>
            <person name="Niculita-Hirzel H."/>
            <person name="Oudot-Le Secq M.P."/>
            <person name="Peter M."/>
            <person name="Quesneville H."/>
            <person name="Rajashekar B."/>
            <person name="Reich M."/>
            <person name="Rouhier N."/>
            <person name="Schmutz J."/>
            <person name="Yin T."/>
            <person name="Chalot M."/>
            <person name="Henrissat B."/>
            <person name="Kuees U."/>
            <person name="Lucas S."/>
            <person name="Van de Peer Y."/>
            <person name="Podila G.K."/>
            <person name="Polle A."/>
            <person name="Pukkila P.J."/>
            <person name="Richardson P.M."/>
            <person name="Rouze P."/>
            <person name="Sanders I.R."/>
            <person name="Stajich J.E."/>
            <person name="Tunlid A."/>
            <person name="Tuskan G."/>
            <person name="Grigoriev I.V."/>
        </authorList>
    </citation>
    <scope>NUCLEOTIDE SEQUENCE [LARGE SCALE GENOMIC DNA]</scope>
    <source>
        <strain evidence="3">S238N-H82 / ATCC MYA-4686</strain>
    </source>
</reference>
<organism evidence="3">
    <name type="scientific">Laccaria bicolor (strain S238N-H82 / ATCC MYA-4686)</name>
    <name type="common">Bicoloured deceiver</name>
    <name type="synonym">Laccaria laccata var. bicolor</name>
    <dbReference type="NCBI Taxonomy" id="486041"/>
    <lineage>
        <taxon>Eukaryota</taxon>
        <taxon>Fungi</taxon>
        <taxon>Dikarya</taxon>
        <taxon>Basidiomycota</taxon>
        <taxon>Agaricomycotina</taxon>
        <taxon>Agaricomycetes</taxon>
        <taxon>Agaricomycetidae</taxon>
        <taxon>Agaricales</taxon>
        <taxon>Agaricineae</taxon>
        <taxon>Hydnangiaceae</taxon>
        <taxon>Laccaria</taxon>
    </lineage>
</organism>
<keyword evidence="3" id="KW-1185">Reference proteome</keyword>
<dbReference type="EMBL" id="DS547097">
    <property type="protein sequence ID" value="EDR10484.1"/>
    <property type="molecule type" value="Genomic_DNA"/>
</dbReference>
<dbReference type="HOGENOM" id="CLU_018255_0_0_1"/>
<name>B0D5A1_LACBS</name>
<feature type="region of interest" description="Disordered" evidence="1">
    <location>
        <begin position="312"/>
        <end position="352"/>
    </location>
</feature>
<dbReference type="OrthoDB" id="2369050at2759"/>
<sequence>MSTHATVEPTSSKAPILTQGDVSPAVMMDFENAALDFFVSKSIPADKQVTMVIPGIKDLHIHDWITADRTCIVAPPFADFMAKMHMNYLPPDWEDLVHNEILTSMLANSKTTFWNWSQQLLRLNCLLQGTSSALDDTGLRNHLEAHLNDNLKAKVRHSEARKDKNFKSWVMAVRFLDEACAVEMKHQCELIEETILQHQAKRQNTNNDTLHGPSCCTNTTQNNTSSSASSSTYVQLPALTDDKCVLLNDHKGCTKCCKLYMDHRSQNCPDSFPPGKGYKTLTNTDVTIAKKAKVTAKSIKKAVTTTTTTIEPVDPDDKVSAAAAILPKSPSEYNSDSDEDWDVSHCEGKPMH</sequence>
<evidence type="ECO:0000313" key="3">
    <source>
        <dbReference type="Proteomes" id="UP000001194"/>
    </source>
</evidence>
<dbReference type="AlphaFoldDB" id="B0D5A1"/>
<dbReference type="RefSeq" id="XP_001878934.1">
    <property type="nucleotide sequence ID" value="XM_001878899.1"/>
</dbReference>
<evidence type="ECO:0000256" key="1">
    <source>
        <dbReference type="SAM" id="MobiDB-lite"/>
    </source>
</evidence>
<dbReference type="KEGG" id="lbc:LACBIDRAFT_325132"/>
<protein>
    <submittedName>
        <fullName evidence="2">Predicted protein</fullName>
    </submittedName>
</protein>